<dbReference type="Gene3D" id="3.30.750.44">
    <property type="match status" value="1"/>
</dbReference>
<dbReference type="PATRIC" id="fig|1160718.3.peg.6353"/>
<reference evidence="4" key="1">
    <citation type="journal article" date="2012" name="J. Bacteriol.">
        <title>Genome Sequence of Streptomyces auratus Strain AGR0001, a Phoslactomycin-Producing Actinomycete.</title>
        <authorList>
            <person name="Han X."/>
            <person name="Li M."/>
            <person name="Ding Z."/>
            <person name="Zhao J."/>
            <person name="Ji K."/>
            <person name="Wen M."/>
            <person name="Lu T."/>
        </authorList>
    </citation>
    <scope>NUCLEOTIDE SEQUENCE [LARGE SCALE GENOMIC DNA]</scope>
    <source>
        <strain evidence="4">AGR0001</strain>
    </source>
</reference>
<feature type="chain" id="PRO_5036439769" evidence="2">
    <location>
        <begin position="31"/>
        <end position="503"/>
    </location>
</feature>
<protein>
    <submittedName>
        <fullName evidence="4">S41 family peptidase</fullName>
    </submittedName>
</protein>
<dbReference type="EMBL" id="AJGV01000199">
    <property type="protein sequence ID" value="EJJ02932.1"/>
    <property type="molecule type" value="Genomic_DNA"/>
</dbReference>
<dbReference type="AlphaFoldDB" id="J1RWM6"/>
<dbReference type="SMART" id="SM00245">
    <property type="entry name" value="TSPc"/>
    <property type="match status" value="1"/>
</dbReference>
<dbReference type="KEGG" id="sauh:SU9_006815"/>
<evidence type="ECO:0000313" key="5">
    <source>
        <dbReference type="EMBL" id="QTZ91215.1"/>
    </source>
</evidence>
<dbReference type="InterPro" id="IPR028204">
    <property type="entry name" value="Tricorn_C1"/>
</dbReference>
<evidence type="ECO:0000313" key="4">
    <source>
        <dbReference type="EMBL" id="EJJ02932.1"/>
    </source>
</evidence>
<dbReference type="Proteomes" id="UP000009036">
    <property type="component" value="Chromosome"/>
</dbReference>
<evidence type="ECO:0000256" key="1">
    <source>
        <dbReference type="SAM" id="MobiDB-lite"/>
    </source>
</evidence>
<dbReference type="GO" id="GO:0008236">
    <property type="term" value="F:serine-type peptidase activity"/>
    <property type="evidence" value="ECO:0007669"/>
    <property type="project" value="InterPro"/>
</dbReference>
<dbReference type="CDD" id="cd07563">
    <property type="entry name" value="Peptidase_S41_IRBP"/>
    <property type="match status" value="1"/>
</dbReference>
<feature type="region of interest" description="Disordered" evidence="1">
    <location>
        <begin position="362"/>
        <end position="387"/>
    </location>
</feature>
<dbReference type="STRING" id="1160718.SU9_31431"/>
<dbReference type="Pfam" id="PF03572">
    <property type="entry name" value="Peptidase_S41"/>
    <property type="match status" value="1"/>
</dbReference>
<keyword evidence="2" id="KW-0732">Signal</keyword>
<feature type="domain" description="Tail specific protease" evidence="3">
    <location>
        <begin position="254"/>
        <end position="472"/>
    </location>
</feature>
<dbReference type="Pfam" id="PF14684">
    <property type="entry name" value="Tricorn_C1"/>
    <property type="match status" value="1"/>
</dbReference>
<dbReference type="Gene3D" id="3.90.226.10">
    <property type="entry name" value="2-enoyl-CoA Hydratase, Chain A, domain 1"/>
    <property type="match status" value="1"/>
</dbReference>
<dbReference type="InterPro" id="IPR005151">
    <property type="entry name" value="Tail-specific_protease"/>
</dbReference>
<feature type="region of interest" description="Disordered" evidence="1">
    <location>
        <begin position="42"/>
        <end position="61"/>
    </location>
</feature>
<keyword evidence="6" id="KW-1185">Reference proteome</keyword>
<dbReference type="PANTHER" id="PTHR11261">
    <property type="entry name" value="INTERPHOTORECEPTOR RETINOID-BINDING PROTEIN"/>
    <property type="match status" value="1"/>
</dbReference>
<dbReference type="HOGENOM" id="CLU_034080_1_0_11"/>
<sequence>MNDSGTRHTHRPRGATALLLTALTATTVLAATTACAGPARAQRSGAASADPAAARSARTPADSLQGVWRMDGYGTLVTLRGRSLRTYETTGISCLPGSVTGTRAGAPGAHGSLRFTVADSAPITVVPAGAGRARLTIEDNVGRRTLHRIDALPARCTRRTPHDPRTVFDIFWQTYAENYPFFRAKKIDWTAVRDRFRPQITAKTSEDELFAVFRKMIEPLHDAHTRVVVSKDKWFAGMRPGTVLPTAESTARIDKAIAANLGPGAIRHQWANGQLSYADLPGRLGYFRVTSFAHYTKKGDYAGDVAELDRALGAVFTKARTQGPHSLRGLIIDVRLNGGGADPLGLRIASRLTGRPYLAYRKRTRNDPHDPTRFTTPQPSRIRPYQGPVYTGPIAVLTGRLTVSAGETFTQALMGRSPAPLRIGENTQGVFSDVLGRTLPNGWSFGLPNEEFLTADGRTFDGPGIPPAVRTPVFTDDELSARRDSALTRARELLAQGAPEEGH</sequence>
<accession>J1RWM6</accession>
<dbReference type="EMBL" id="CP072931">
    <property type="protein sequence ID" value="QTZ91215.1"/>
    <property type="molecule type" value="Genomic_DNA"/>
</dbReference>
<evidence type="ECO:0000313" key="6">
    <source>
        <dbReference type="Proteomes" id="UP000009036"/>
    </source>
</evidence>
<dbReference type="InterPro" id="IPR029045">
    <property type="entry name" value="ClpP/crotonase-like_dom_sf"/>
</dbReference>
<gene>
    <name evidence="5" type="ORF">SU9_006815</name>
    <name evidence="4" type="ORF">SU9_31431</name>
</gene>
<dbReference type="PROSITE" id="PS51257">
    <property type="entry name" value="PROKAR_LIPOPROTEIN"/>
    <property type="match status" value="1"/>
</dbReference>
<dbReference type="SUPFAM" id="SSF52096">
    <property type="entry name" value="ClpP/crotonase"/>
    <property type="match status" value="1"/>
</dbReference>
<dbReference type="PANTHER" id="PTHR11261:SF3">
    <property type="entry name" value="RETINOL-BINDING PROTEIN 3"/>
    <property type="match status" value="1"/>
</dbReference>
<evidence type="ECO:0000259" key="3">
    <source>
        <dbReference type="SMART" id="SM00245"/>
    </source>
</evidence>
<proteinExistence type="predicted"/>
<dbReference type="RefSeq" id="WP_006607786.1">
    <property type="nucleotide sequence ID" value="NZ_CP072931.1"/>
</dbReference>
<organism evidence="4">
    <name type="scientific">Streptomyces auratus AGR0001</name>
    <dbReference type="NCBI Taxonomy" id="1160718"/>
    <lineage>
        <taxon>Bacteria</taxon>
        <taxon>Bacillati</taxon>
        <taxon>Actinomycetota</taxon>
        <taxon>Actinomycetes</taxon>
        <taxon>Kitasatosporales</taxon>
        <taxon>Streptomycetaceae</taxon>
        <taxon>Streptomyces</taxon>
    </lineage>
</organism>
<reference evidence="5" key="2">
    <citation type="submission" date="2021-04" db="EMBL/GenBank/DDBJ databases">
        <authorList>
            <person name="Wen M.-L."/>
            <person name="Han X.-L."/>
            <person name="Xiong J."/>
        </authorList>
    </citation>
    <scope>NUCLEOTIDE SEQUENCE</scope>
    <source>
        <strain evidence="5">AGR0001</strain>
    </source>
</reference>
<dbReference type="OrthoDB" id="9758793at2"/>
<dbReference type="eggNOG" id="COG0793">
    <property type="taxonomic scope" value="Bacteria"/>
</dbReference>
<feature type="signal peptide" evidence="2">
    <location>
        <begin position="1"/>
        <end position="30"/>
    </location>
</feature>
<name>J1RWM6_9ACTN</name>
<evidence type="ECO:0000256" key="2">
    <source>
        <dbReference type="SAM" id="SignalP"/>
    </source>
</evidence>
<dbReference type="GO" id="GO:0006508">
    <property type="term" value="P:proteolysis"/>
    <property type="evidence" value="ECO:0007669"/>
    <property type="project" value="InterPro"/>
</dbReference>